<evidence type="ECO:0000313" key="2">
    <source>
        <dbReference type="Proteomes" id="UP000315235"/>
    </source>
</evidence>
<organism evidence="1 2">
    <name type="scientific">Pseudomonas mangiferae</name>
    <dbReference type="NCBI Taxonomy" id="2593654"/>
    <lineage>
        <taxon>Bacteria</taxon>
        <taxon>Pseudomonadati</taxon>
        <taxon>Pseudomonadota</taxon>
        <taxon>Gammaproteobacteria</taxon>
        <taxon>Pseudomonadales</taxon>
        <taxon>Pseudomonadaceae</taxon>
        <taxon>Pseudomonas</taxon>
    </lineage>
</organism>
<sequence>MTLLAALFSPRPPLRDFALLDDHGRCRAFRRASQAPAGAGWVEVNETRLCWLGQTLPAGAFLIPRRRAAATRFPAYGTCPAR</sequence>
<keyword evidence="2" id="KW-1185">Reference proteome</keyword>
<name>A0A553H1Q0_9PSED</name>
<gene>
    <name evidence="1" type="ORF">FM069_06750</name>
</gene>
<dbReference type="AlphaFoldDB" id="A0A553H1Q0"/>
<dbReference type="Proteomes" id="UP000315235">
    <property type="component" value="Unassembled WGS sequence"/>
</dbReference>
<evidence type="ECO:0000313" key="1">
    <source>
        <dbReference type="EMBL" id="TRX75676.1"/>
    </source>
</evidence>
<comment type="caution">
    <text evidence="1">The sequence shown here is derived from an EMBL/GenBank/DDBJ whole genome shotgun (WGS) entry which is preliminary data.</text>
</comment>
<protein>
    <submittedName>
        <fullName evidence="1">Uncharacterized protein</fullName>
    </submittedName>
</protein>
<reference evidence="1 2" key="1">
    <citation type="submission" date="2019-07" db="EMBL/GenBank/DDBJ databases">
        <title>Pseudomonas mangiferae sp. nov., isolated from bark of mango tree in Thailand.</title>
        <authorList>
            <person name="Srisuk N."/>
            <person name="Anurat P."/>
        </authorList>
    </citation>
    <scope>NUCLEOTIDE SEQUENCE [LARGE SCALE GENOMIC DNA]</scope>
    <source>
        <strain evidence="1 2">DMKU_BBB3-04</strain>
    </source>
</reference>
<accession>A0A553H1Q0</accession>
<dbReference type="OrthoDB" id="6910208at2"/>
<proteinExistence type="predicted"/>
<dbReference type="EMBL" id="VJOY01000004">
    <property type="protein sequence ID" value="TRX75676.1"/>
    <property type="molecule type" value="Genomic_DNA"/>
</dbReference>